<keyword evidence="3" id="KW-1185">Reference proteome</keyword>
<accession>A0AAV4LKR6</accession>
<feature type="transmembrane region" description="Helical" evidence="1">
    <location>
        <begin position="337"/>
        <end position="355"/>
    </location>
</feature>
<reference evidence="2" key="1">
    <citation type="journal article" date="2023" name="Int. J. Syst. Evol. Microbiol.">
        <title>Collibacillus ludicampi gen. nov., sp. nov., a new soil bacterium of the family Alicyclobacillaceae.</title>
        <authorList>
            <person name="Jojima T."/>
            <person name="Ioku Y."/>
            <person name="Fukuta Y."/>
            <person name="Shirasaka N."/>
            <person name="Matsumura Y."/>
            <person name="Mori M."/>
        </authorList>
    </citation>
    <scope>NUCLEOTIDE SEQUENCE</scope>
    <source>
        <strain evidence="2">TP075</strain>
    </source>
</reference>
<comment type="caution">
    <text evidence="2">The sequence shown here is derived from an EMBL/GenBank/DDBJ whole genome shotgun (WGS) entry which is preliminary data.</text>
</comment>
<dbReference type="InterPro" id="IPR007820">
    <property type="entry name" value="AbrB_fam"/>
</dbReference>
<feature type="transmembrane region" description="Helical" evidence="1">
    <location>
        <begin position="195"/>
        <end position="213"/>
    </location>
</feature>
<dbReference type="AlphaFoldDB" id="A0AAV4LKR6"/>
<feature type="transmembrane region" description="Helical" evidence="1">
    <location>
        <begin position="220"/>
        <end position="239"/>
    </location>
</feature>
<dbReference type="GO" id="GO:0010468">
    <property type="term" value="P:regulation of gene expression"/>
    <property type="evidence" value="ECO:0007669"/>
    <property type="project" value="InterPro"/>
</dbReference>
<dbReference type="GO" id="GO:0016020">
    <property type="term" value="C:membrane"/>
    <property type="evidence" value="ECO:0007669"/>
    <property type="project" value="InterPro"/>
</dbReference>
<dbReference type="EMBL" id="BOQE01000002">
    <property type="protein sequence ID" value="GIM48476.1"/>
    <property type="molecule type" value="Genomic_DNA"/>
</dbReference>
<feature type="transmembrane region" description="Helical" evidence="1">
    <location>
        <begin position="12"/>
        <end position="32"/>
    </location>
</feature>
<organism evidence="2 3">
    <name type="scientific">Collibacillus ludicampi</name>
    <dbReference type="NCBI Taxonomy" id="2771369"/>
    <lineage>
        <taxon>Bacteria</taxon>
        <taxon>Bacillati</taxon>
        <taxon>Bacillota</taxon>
        <taxon>Bacilli</taxon>
        <taxon>Bacillales</taxon>
        <taxon>Alicyclobacillaceae</taxon>
        <taxon>Collibacillus</taxon>
    </lineage>
</organism>
<feature type="transmembrane region" description="Helical" evidence="1">
    <location>
        <begin position="116"/>
        <end position="136"/>
    </location>
</feature>
<sequence>MLERSVRNKIFLLLRTTLLALIGGAIFTFIHIPLSWMLGPLVSTILWSKLTERTLYWPSYLNKIGLAIIGYSIGISFTYPILQQIVLQLPMMLLTTGTMVLFSILMGYVIAKCSEAHMFSGILGSIPGGLIQMVALSHELKETNEAIVTLMQTIRLMSVIFIVPFLVVNRILVHSNVNDSMDLTMISIHNLQLSWIHYAIYFVIVVIGCWGAVKLNLPIPFLLGSMLVTALLVLVNFQAPQLPKWMTYLAQLFIGTTMGLSMNLKFNKNLGLLVLLTGLSSIGLIVLSFLAGKFISFIYPVSLITAFLSTAPGGIAEMGVTAMEVHANLSVISAYQLFRLFFILFIITPFLKWWFQRRSLHEANKG</sequence>
<keyword evidence="1" id="KW-0472">Membrane</keyword>
<dbReference type="PANTHER" id="PTHR38457:SF1">
    <property type="entry name" value="REGULATOR ABRB-RELATED"/>
    <property type="match status" value="1"/>
</dbReference>
<keyword evidence="1" id="KW-0812">Transmembrane</keyword>
<dbReference type="NCBIfam" id="TIGR03082">
    <property type="entry name" value="Gneg_AbrB_dup"/>
    <property type="match status" value="2"/>
</dbReference>
<name>A0AAV4LKR6_9BACL</name>
<keyword evidence="1" id="KW-1133">Transmembrane helix</keyword>
<dbReference type="PIRSF" id="PIRSF038991">
    <property type="entry name" value="Protein_AbrB"/>
    <property type="match status" value="1"/>
</dbReference>
<dbReference type="Pfam" id="PF05145">
    <property type="entry name" value="AbrB"/>
    <property type="match status" value="1"/>
</dbReference>
<feature type="transmembrane region" description="Helical" evidence="1">
    <location>
        <begin position="156"/>
        <end position="175"/>
    </location>
</feature>
<evidence type="ECO:0008006" key="4">
    <source>
        <dbReference type="Google" id="ProtNLM"/>
    </source>
</evidence>
<feature type="transmembrane region" description="Helical" evidence="1">
    <location>
        <begin position="89"/>
        <end position="110"/>
    </location>
</feature>
<evidence type="ECO:0000313" key="2">
    <source>
        <dbReference type="EMBL" id="GIM48476.1"/>
    </source>
</evidence>
<gene>
    <name evidence="2" type="primary">yhjN</name>
    <name evidence="2" type="ORF">DNHGIG_40250</name>
</gene>
<feature type="transmembrane region" description="Helical" evidence="1">
    <location>
        <begin position="297"/>
        <end position="316"/>
    </location>
</feature>
<protein>
    <recommendedName>
        <fullName evidence="4">AbrB family transcriptional regulator</fullName>
    </recommendedName>
</protein>
<feature type="transmembrane region" description="Helical" evidence="1">
    <location>
        <begin position="64"/>
        <end position="82"/>
    </location>
</feature>
<evidence type="ECO:0000256" key="1">
    <source>
        <dbReference type="SAM" id="Phobius"/>
    </source>
</evidence>
<evidence type="ECO:0000313" key="3">
    <source>
        <dbReference type="Proteomes" id="UP001057291"/>
    </source>
</evidence>
<dbReference type="PANTHER" id="PTHR38457">
    <property type="entry name" value="REGULATOR ABRB-RELATED"/>
    <property type="match status" value="1"/>
</dbReference>
<dbReference type="Proteomes" id="UP001057291">
    <property type="component" value="Unassembled WGS sequence"/>
</dbReference>
<feature type="transmembrane region" description="Helical" evidence="1">
    <location>
        <begin position="270"/>
        <end position="291"/>
    </location>
</feature>
<proteinExistence type="predicted"/>
<dbReference type="InterPro" id="IPR017516">
    <property type="entry name" value="AbrB_dup"/>
</dbReference>
<dbReference type="RefSeq" id="WP_282201528.1">
    <property type="nucleotide sequence ID" value="NZ_BOQE01000002.1"/>
</dbReference>